<feature type="compositionally biased region" description="Basic residues" evidence="1">
    <location>
        <begin position="994"/>
        <end position="1004"/>
    </location>
</feature>
<proteinExistence type="predicted"/>
<gene>
    <name evidence="3" type="ORF">H4219_003792</name>
</gene>
<feature type="region of interest" description="Disordered" evidence="1">
    <location>
        <begin position="333"/>
        <end position="366"/>
    </location>
</feature>
<feature type="compositionally biased region" description="Polar residues" evidence="1">
    <location>
        <begin position="486"/>
        <end position="502"/>
    </location>
</feature>
<name>A0A9W7ZU27_9FUNG</name>
<dbReference type="EMBL" id="JANBPU010000103">
    <property type="protein sequence ID" value="KAJ1916427.1"/>
    <property type="molecule type" value="Genomic_DNA"/>
</dbReference>
<feature type="compositionally biased region" description="Polar residues" evidence="1">
    <location>
        <begin position="827"/>
        <end position="876"/>
    </location>
</feature>
<feature type="compositionally biased region" description="Polar residues" evidence="1">
    <location>
        <begin position="86"/>
        <end position="99"/>
    </location>
</feature>
<feature type="compositionally biased region" description="Polar residues" evidence="1">
    <location>
        <begin position="381"/>
        <end position="391"/>
    </location>
</feature>
<feature type="compositionally biased region" description="Low complexity" evidence="1">
    <location>
        <begin position="964"/>
        <end position="976"/>
    </location>
</feature>
<evidence type="ECO:0000313" key="3">
    <source>
        <dbReference type="EMBL" id="KAJ1916427.1"/>
    </source>
</evidence>
<feature type="region of interest" description="Disordered" evidence="1">
    <location>
        <begin position="800"/>
        <end position="876"/>
    </location>
</feature>
<evidence type="ECO:0000313" key="4">
    <source>
        <dbReference type="Proteomes" id="UP001150538"/>
    </source>
</evidence>
<feature type="region of interest" description="Disordered" evidence="1">
    <location>
        <begin position="483"/>
        <end position="521"/>
    </location>
</feature>
<dbReference type="InterPro" id="IPR011993">
    <property type="entry name" value="PH-like_dom_sf"/>
</dbReference>
<keyword evidence="4" id="KW-1185">Reference proteome</keyword>
<sequence>MPGIQYSRHMIHLISLDSSTAEITTLAPYLYSGTLRLLTRVTGCYNIILFALTHVEVDLQDNTMTMVSSLKAISPTEEGSSKRESSGMTPTAATPQLYSTYTRPINEKPNYSADEWSECATEHTVYSRHYGPKRISYDDNHSILSSPTIVMNSPLYSGSPHVKWNRARAQFGSSAYTTINPSSVLLSKDSYKIMRESLPPPPKDTVVCPRQESWNRYGINISDMPDKEILRIMARELDSSDERDNKVSAYEAALMSLGTPLKALNSLQSCVFMYHVQRQVPLRFDENNSLARKARRPSFLDSEIAHKELSKIHFSRTTEALGLGVSKVSFPRETTVSDHTSSQSRKDLDARTKHEHRRSRSLKLSSSGLQGLFPDVESVPDKNNLNKATPSDLQHIKSNLSLAHATLSRSNTVSHSSIQMHKGGPIRNLSIERINAAHDVKSDQPASAGPSLETTDATTLTAPWSTTTAGPMVNNLAVCSHDKQSDTTWGQRGHSQQNSISANPMPDEKQQQPAVVSPSAEGYPHSTLGYAQGAGRGSVAISSQVMLSDICFISPKQGWMNIYLESKMVAGLFARKSWQKRYFVLSDRVLYVFKSDSSSGVSQSHYQLSPNTVVFVTDLFSSKKWVLEITENIPWYDSPNIATSPKTATGYPEDSAYPGPAGRSSTAKDHARHQSYLPELVQRSASSNNAESGSRTGSTRPMSISHRVGSQKDGNGPSGPIFSPLASPPVGVLEPERGELSTAARPSFSMGSPRLHPSNTAATKWHVQCSSKDDMMSWIRILKTEISKLRDIEYSRQREEEAARGLTSPQLTSHATPPEIPSKQPDVGTTNVIPIGRQNSNPRQNGAYITSKLKTQSSAASLQSSKGTGSIKSQTPMDAIDEGVGLEESMLIGDIQDIEDQLKKTMSMDVLNSFPAHQSGQYRPPNGIPFSRSRVAGGGHLHNTMGSPPIPAGPMPADSWYGRSHSNTHTSESNSTAFQRSDNRFTLDPSSITKHQKKIMRKGRSNTTDSHAGDSSSITTSETMLRGVDYTSAPLPSLPTK</sequence>
<dbReference type="PROSITE" id="PS50003">
    <property type="entry name" value="PH_DOMAIN"/>
    <property type="match status" value="1"/>
</dbReference>
<dbReference type="SUPFAM" id="SSF50729">
    <property type="entry name" value="PH domain-like"/>
    <property type="match status" value="1"/>
</dbReference>
<feature type="region of interest" description="Disordered" evidence="1">
    <location>
        <begin position="644"/>
        <end position="733"/>
    </location>
</feature>
<dbReference type="Gene3D" id="2.30.29.30">
    <property type="entry name" value="Pleckstrin-homology domain (PH domain)/Phosphotyrosine-binding domain (PTB)"/>
    <property type="match status" value="1"/>
</dbReference>
<accession>A0A9W7ZU27</accession>
<feature type="compositionally biased region" description="Polar residues" evidence="1">
    <location>
        <begin position="1005"/>
        <end position="1023"/>
    </location>
</feature>
<feature type="domain" description="PH" evidence="2">
    <location>
        <begin position="553"/>
        <end position="787"/>
    </location>
</feature>
<feature type="compositionally biased region" description="Polar residues" evidence="1">
    <location>
        <begin position="333"/>
        <end position="343"/>
    </location>
</feature>
<dbReference type="Proteomes" id="UP001150538">
    <property type="component" value="Unassembled WGS sequence"/>
</dbReference>
<protein>
    <recommendedName>
        <fullName evidence="2">PH domain-containing protein</fullName>
    </recommendedName>
</protein>
<dbReference type="AlphaFoldDB" id="A0A9W7ZU27"/>
<feature type="region of interest" description="Disordered" evidence="1">
    <location>
        <begin position="917"/>
        <end position="1041"/>
    </location>
</feature>
<dbReference type="SMART" id="SM00233">
    <property type="entry name" value="PH"/>
    <property type="match status" value="1"/>
</dbReference>
<dbReference type="OrthoDB" id="185175at2759"/>
<dbReference type="InterPro" id="IPR001849">
    <property type="entry name" value="PH_domain"/>
</dbReference>
<organism evidence="3 4">
    <name type="scientific">Mycoemilia scoparia</name>
    <dbReference type="NCBI Taxonomy" id="417184"/>
    <lineage>
        <taxon>Eukaryota</taxon>
        <taxon>Fungi</taxon>
        <taxon>Fungi incertae sedis</taxon>
        <taxon>Zoopagomycota</taxon>
        <taxon>Kickxellomycotina</taxon>
        <taxon>Kickxellomycetes</taxon>
        <taxon>Kickxellales</taxon>
        <taxon>Kickxellaceae</taxon>
        <taxon>Mycoemilia</taxon>
    </lineage>
</organism>
<reference evidence="3" key="1">
    <citation type="submission" date="2022-07" db="EMBL/GenBank/DDBJ databases">
        <title>Phylogenomic reconstructions and comparative analyses of Kickxellomycotina fungi.</title>
        <authorList>
            <person name="Reynolds N.K."/>
            <person name="Stajich J.E."/>
            <person name="Barry K."/>
            <person name="Grigoriev I.V."/>
            <person name="Crous P."/>
            <person name="Smith M.E."/>
        </authorList>
    </citation>
    <scope>NUCLEOTIDE SEQUENCE</scope>
    <source>
        <strain evidence="3">NBRC 100468</strain>
    </source>
</reference>
<feature type="region of interest" description="Disordered" evidence="1">
    <location>
        <begin position="72"/>
        <end position="99"/>
    </location>
</feature>
<evidence type="ECO:0000256" key="1">
    <source>
        <dbReference type="SAM" id="MobiDB-lite"/>
    </source>
</evidence>
<feature type="compositionally biased region" description="Polar residues" evidence="1">
    <location>
        <begin position="683"/>
        <end position="702"/>
    </location>
</feature>
<evidence type="ECO:0000259" key="2">
    <source>
        <dbReference type="PROSITE" id="PS50003"/>
    </source>
</evidence>
<feature type="region of interest" description="Disordered" evidence="1">
    <location>
        <begin position="372"/>
        <end position="391"/>
    </location>
</feature>
<comment type="caution">
    <text evidence="3">The sequence shown here is derived from an EMBL/GenBank/DDBJ whole genome shotgun (WGS) entry which is preliminary data.</text>
</comment>